<feature type="region of interest" description="Disordered" evidence="1">
    <location>
        <begin position="255"/>
        <end position="279"/>
    </location>
</feature>
<proteinExistence type="predicted"/>
<protein>
    <submittedName>
        <fullName evidence="3">Uncharacterized protein</fullName>
    </submittedName>
</protein>
<evidence type="ECO:0000256" key="2">
    <source>
        <dbReference type="SAM" id="Phobius"/>
    </source>
</evidence>
<feature type="transmembrane region" description="Helical" evidence="2">
    <location>
        <begin position="110"/>
        <end position="129"/>
    </location>
</feature>
<dbReference type="Proteomes" id="UP000308652">
    <property type="component" value="Unassembled WGS sequence"/>
</dbReference>
<gene>
    <name evidence="3" type="ORF">BDQ12DRAFT_738713</name>
</gene>
<dbReference type="EMBL" id="ML213646">
    <property type="protein sequence ID" value="TFK33556.1"/>
    <property type="molecule type" value="Genomic_DNA"/>
</dbReference>
<organism evidence="3 4">
    <name type="scientific">Crucibulum laeve</name>
    <dbReference type="NCBI Taxonomy" id="68775"/>
    <lineage>
        <taxon>Eukaryota</taxon>
        <taxon>Fungi</taxon>
        <taxon>Dikarya</taxon>
        <taxon>Basidiomycota</taxon>
        <taxon>Agaricomycotina</taxon>
        <taxon>Agaricomycetes</taxon>
        <taxon>Agaricomycetidae</taxon>
        <taxon>Agaricales</taxon>
        <taxon>Agaricineae</taxon>
        <taxon>Nidulariaceae</taxon>
        <taxon>Crucibulum</taxon>
    </lineage>
</organism>
<sequence>MPLSINAPQQVYSGATQRVTWVRNSSDSAFSIFLSYQNWNYALAENITADNESMNVVIPIATPPEEGYLLTATDPSITNVLSRSPPFTIYSNVTEAQEHSRKKPLTVGQIVGISAASYICLLLVLAFLMRRRLRGTFNSLFRRTIARTRITQPMSGLSYSQLGDLPSEGQILAGQHEHDEGTVNPTVPGVTDVEKCLSYVTIARDLDSSRTEMDITEEPPAQAGTPLRMAPAFPTGSDQWTLTSSNVTALPEYRSQMGSRRSSDLTGHTNTRFSSRSSYILPPEYASQRSYGE</sequence>
<keyword evidence="2" id="KW-1133">Transmembrane helix</keyword>
<evidence type="ECO:0000313" key="4">
    <source>
        <dbReference type="Proteomes" id="UP000308652"/>
    </source>
</evidence>
<feature type="compositionally biased region" description="Polar residues" evidence="1">
    <location>
        <begin position="256"/>
        <end position="278"/>
    </location>
</feature>
<evidence type="ECO:0000256" key="1">
    <source>
        <dbReference type="SAM" id="MobiDB-lite"/>
    </source>
</evidence>
<keyword evidence="4" id="KW-1185">Reference proteome</keyword>
<evidence type="ECO:0000313" key="3">
    <source>
        <dbReference type="EMBL" id="TFK33556.1"/>
    </source>
</evidence>
<name>A0A5C3LNK0_9AGAR</name>
<dbReference type="AlphaFoldDB" id="A0A5C3LNK0"/>
<keyword evidence="2" id="KW-0472">Membrane</keyword>
<keyword evidence="2" id="KW-0812">Transmembrane</keyword>
<reference evidence="3 4" key="1">
    <citation type="journal article" date="2019" name="Nat. Ecol. Evol.">
        <title>Megaphylogeny resolves global patterns of mushroom evolution.</title>
        <authorList>
            <person name="Varga T."/>
            <person name="Krizsan K."/>
            <person name="Foldi C."/>
            <person name="Dima B."/>
            <person name="Sanchez-Garcia M."/>
            <person name="Sanchez-Ramirez S."/>
            <person name="Szollosi G.J."/>
            <person name="Szarkandi J.G."/>
            <person name="Papp V."/>
            <person name="Albert L."/>
            <person name="Andreopoulos W."/>
            <person name="Angelini C."/>
            <person name="Antonin V."/>
            <person name="Barry K.W."/>
            <person name="Bougher N.L."/>
            <person name="Buchanan P."/>
            <person name="Buyck B."/>
            <person name="Bense V."/>
            <person name="Catcheside P."/>
            <person name="Chovatia M."/>
            <person name="Cooper J."/>
            <person name="Damon W."/>
            <person name="Desjardin D."/>
            <person name="Finy P."/>
            <person name="Geml J."/>
            <person name="Haridas S."/>
            <person name="Hughes K."/>
            <person name="Justo A."/>
            <person name="Karasinski D."/>
            <person name="Kautmanova I."/>
            <person name="Kiss B."/>
            <person name="Kocsube S."/>
            <person name="Kotiranta H."/>
            <person name="LaButti K.M."/>
            <person name="Lechner B.E."/>
            <person name="Liimatainen K."/>
            <person name="Lipzen A."/>
            <person name="Lukacs Z."/>
            <person name="Mihaltcheva S."/>
            <person name="Morgado L.N."/>
            <person name="Niskanen T."/>
            <person name="Noordeloos M.E."/>
            <person name="Ohm R.A."/>
            <person name="Ortiz-Santana B."/>
            <person name="Ovrebo C."/>
            <person name="Racz N."/>
            <person name="Riley R."/>
            <person name="Savchenko A."/>
            <person name="Shiryaev A."/>
            <person name="Soop K."/>
            <person name="Spirin V."/>
            <person name="Szebenyi C."/>
            <person name="Tomsovsky M."/>
            <person name="Tulloss R.E."/>
            <person name="Uehling J."/>
            <person name="Grigoriev I.V."/>
            <person name="Vagvolgyi C."/>
            <person name="Papp T."/>
            <person name="Martin F.M."/>
            <person name="Miettinen O."/>
            <person name="Hibbett D.S."/>
            <person name="Nagy L.G."/>
        </authorList>
    </citation>
    <scope>NUCLEOTIDE SEQUENCE [LARGE SCALE GENOMIC DNA]</scope>
    <source>
        <strain evidence="3 4">CBS 166.37</strain>
    </source>
</reference>
<accession>A0A5C3LNK0</accession>